<accession>A0A1M5C1U7</accession>
<gene>
    <name evidence="1" type="ORF">SAMN02745158_03920</name>
</gene>
<name>A0A1M5C1U7_9CLOT</name>
<organism evidence="1 2">
    <name type="scientific">Lactonifactor longoviformis DSM 17459</name>
    <dbReference type="NCBI Taxonomy" id="1122155"/>
    <lineage>
        <taxon>Bacteria</taxon>
        <taxon>Bacillati</taxon>
        <taxon>Bacillota</taxon>
        <taxon>Clostridia</taxon>
        <taxon>Eubacteriales</taxon>
        <taxon>Clostridiaceae</taxon>
        <taxon>Lactonifactor</taxon>
    </lineage>
</organism>
<dbReference type="SUPFAM" id="SSF52540">
    <property type="entry name" value="P-loop containing nucleoside triphosphate hydrolases"/>
    <property type="match status" value="1"/>
</dbReference>
<dbReference type="OrthoDB" id="9781180at2"/>
<dbReference type="Proteomes" id="UP000184245">
    <property type="component" value="Unassembled WGS sequence"/>
</dbReference>
<dbReference type="STRING" id="1122155.SAMN02745158_03920"/>
<proteinExistence type="predicted"/>
<keyword evidence="2" id="KW-1185">Reference proteome</keyword>
<keyword evidence="1" id="KW-0418">Kinase</keyword>
<dbReference type="InterPro" id="IPR027417">
    <property type="entry name" value="P-loop_NTPase"/>
</dbReference>
<keyword evidence="1" id="KW-0808">Transferase</keyword>
<dbReference type="GO" id="GO:0016301">
    <property type="term" value="F:kinase activity"/>
    <property type="evidence" value="ECO:0007669"/>
    <property type="project" value="UniProtKB-KW"/>
</dbReference>
<dbReference type="Gene3D" id="3.40.50.300">
    <property type="entry name" value="P-loop containing nucleotide triphosphate hydrolases"/>
    <property type="match status" value="1"/>
</dbReference>
<sequence>MEHLVFTIARHYGSGGNTIGHMLAQNLGIPCYEREILRLASDDSGINERLFNEADEKLRSNPIFKRRGTNVYKGELIPPGSDDFVSNDNLFYYQAKVMKDLAQSQSCVMVGHCADFVLKEYPNVVRVFIHAPWDYCVARCMEKNDIDEREAEKYIEKVNKYFGDYYYYYTGNYWNDARNYDLCLDSSKMSWDECVEEIKSYTKIRFREEL</sequence>
<evidence type="ECO:0000313" key="2">
    <source>
        <dbReference type="Proteomes" id="UP000184245"/>
    </source>
</evidence>
<protein>
    <submittedName>
        <fullName evidence="1">Cytidylate kinase</fullName>
    </submittedName>
</protein>
<reference evidence="1 2" key="1">
    <citation type="submission" date="2016-11" db="EMBL/GenBank/DDBJ databases">
        <authorList>
            <person name="Jaros S."/>
            <person name="Januszkiewicz K."/>
            <person name="Wedrychowicz H."/>
        </authorList>
    </citation>
    <scope>NUCLEOTIDE SEQUENCE [LARGE SCALE GENOMIC DNA]</scope>
    <source>
        <strain evidence="1 2">DSM 17459</strain>
    </source>
</reference>
<dbReference type="Pfam" id="PF13189">
    <property type="entry name" value="Cytidylate_kin2"/>
    <property type="match status" value="1"/>
</dbReference>
<evidence type="ECO:0000313" key="1">
    <source>
        <dbReference type="EMBL" id="SHF48422.1"/>
    </source>
</evidence>
<dbReference type="RefSeq" id="WP_072854464.1">
    <property type="nucleotide sequence ID" value="NZ_FQVI01000032.1"/>
</dbReference>
<dbReference type="EMBL" id="FQVI01000032">
    <property type="protein sequence ID" value="SHF48422.1"/>
    <property type="molecule type" value="Genomic_DNA"/>
</dbReference>
<dbReference type="AlphaFoldDB" id="A0A1M5C1U7"/>